<dbReference type="KEGG" id="vg:23462910"/>
<dbReference type="GeneID" id="23462910"/>
<feature type="compositionally biased region" description="Low complexity" evidence="1">
    <location>
        <begin position="17"/>
        <end position="46"/>
    </location>
</feature>
<evidence type="ECO:0000256" key="2">
    <source>
        <dbReference type="SAM" id="Phobius"/>
    </source>
</evidence>
<feature type="compositionally biased region" description="Low complexity" evidence="1">
    <location>
        <begin position="81"/>
        <end position="97"/>
    </location>
</feature>
<keyword evidence="2" id="KW-0812">Transmembrane</keyword>
<name>A0A0B5IYN0_9VIRU</name>
<sequence>MATLRDRFAAVRDSAKSRAAPAGAAPRVAPLASGAPARGPAPAPQGEIFEALSTTLPPAPVERGPPAAASGGGDRAHNRASSEPALSATTTAAAAVACGPEDAPRTKGRKSRRDDDDGGGSASAAPAKRPLFGKPALIIIGVVLLLGLIVGVAVFKRALLARLKKRGASGNKGAQGGDADDDQDAGYDEEGPQAAGGKRKGGLAGVLGGRLEPTPLHRQRRRRREGDPRPTARGSGRPCPPWTLMAPTHVSRRERRHMRQRLQHSRSRRPPL</sequence>
<dbReference type="EMBL" id="KP136319">
    <property type="protein sequence ID" value="AJF97993.1"/>
    <property type="molecule type" value="Genomic_DNA"/>
</dbReference>
<feature type="region of interest" description="Disordered" evidence="1">
    <location>
        <begin position="1"/>
        <end position="128"/>
    </location>
</feature>
<keyword evidence="2" id="KW-1133">Transmembrane helix</keyword>
<evidence type="ECO:0000256" key="1">
    <source>
        <dbReference type="SAM" id="MobiDB-lite"/>
    </source>
</evidence>
<dbReference type="Proteomes" id="UP000202511">
    <property type="component" value="Segment"/>
</dbReference>
<keyword evidence="2" id="KW-0472">Membrane</keyword>
<dbReference type="RefSeq" id="YP_009120228.1">
    <property type="nucleotide sequence ID" value="NC_026440.1"/>
</dbReference>
<accession>A0A0B5IYN0</accession>
<feature type="compositionally biased region" description="Basic and acidic residues" evidence="1">
    <location>
        <begin position="1"/>
        <end position="16"/>
    </location>
</feature>
<evidence type="ECO:0000313" key="3">
    <source>
        <dbReference type="EMBL" id="AJF97993.1"/>
    </source>
</evidence>
<organism evidence="3 4">
    <name type="scientific">Pandoravirus inopinatum</name>
    <dbReference type="NCBI Taxonomy" id="1605721"/>
    <lineage>
        <taxon>Viruses</taxon>
        <taxon>Pandoravirus</taxon>
    </lineage>
</organism>
<feature type="compositionally biased region" description="Basic residues" evidence="1">
    <location>
        <begin position="250"/>
        <end position="272"/>
    </location>
</feature>
<protein>
    <submittedName>
        <fullName evidence="3">Uncharacterized protein</fullName>
    </submittedName>
</protein>
<feature type="region of interest" description="Disordered" evidence="1">
    <location>
        <begin position="166"/>
        <end position="272"/>
    </location>
</feature>
<feature type="transmembrane region" description="Helical" evidence="2">
    <location>
        <begin position="136"/>
        <end position="155"/>
    </location>
</feature>
<proteinExistence type="predicted"/>
<reference evidence="3 4" key="1">
    <citation type="journal article" date="2015" name="Parasitol. Res.">
        <title>Viruses in close associations with free-living amoebae.</title>
        <authorList>
            <person name="Scheid P."/>
        </authorList>
    </citation>
    <scope>NUCLEOTIDE SEQUENCE [LARGE SCALE GENOMIC DNA]</scope>
    <source>
        <strain evidence="3">KlaHel</strain>
    </source>
</reference>
<feature type="compositionally biased region" description="Acidic residues" evidence="1">
    <location>
        <begin position="178"/>
        <end position="191"/>
    </location>
</feature>
<evidence type="ECO:0000313" key="4">
    <source>
        <dbReference type="Proteomes" id="UP000202511"/>
    </source>
</evidence>